<dbReference type="InterPro" id="IPR036249">
    <property type="entry name" value="Thioredoxin-like_sf"/>
</dbReference>
<feature type="binding site" evidence="8">
    <location>
        <position position="58"/>
    </location>
    <ligand>
        <name>glutathione</name>
        <dbReference type="ChEBI" id="CHEBI:57925"/>
    </ligand>
</feature>
<dbReference type="InterPro" id="IPR033658">
    <property type="entry name" value="GRX_PICOT-like"/>
</dbReference>
<reference evidence="11 12" key="1">
    <citation type="submission" date="2019-10" db="EMBL/GenBank/DDBJ databases">
        <title>Cardiobacteriales fam. a chemoheterotrophic member of the order Cardiobacteriales, and proposal of Cardiobacteriales fam. nov.</title>
        <authorList>
            <person name="Wang C."/>
        </authorList>
    </citation>
    <scope>NUCLEOTIDE SEQUENCE [LARGE SCALE GENOMIC DNA]</scope>
    <source>
        <strain evidence="11 12">ML27</strain>
    </source>
</reference>
<keyword evidence="4 9" id="KW-0408">Iron</keyword>
<feature type="binding site" evidence="8">
    <location>
        <begin position="83"/>
        <end position="84"/>
    </location>
    <ligand>
        <name>glutathione</name>
        <dbReference type="ChEBI" id="CHEBI:57925"/>
    </ligand>
</feature>
<accession>A0A6N7EZG0</accession>
<dbReference type="GO" id="GO:0051537">
    <property type="term" value="F:2 iron, 2 sulfur cluster binding"/>
    <property type="evidence" value="ECO:0007669"/>
    <property type="project" value="UniProtKB-KW"/>
</dbReference>
<dbReference type="PANTHER" id="PTHR10293:SF72">
    <property type="entry name" value="MONOTHIOL GLUTAREDOXIN-S14, CHLOROPLASTIC"/>
    <property type="match status" value="1"/>
</dbReference>
<comment type="caution">
    <text evidence="11">The sequence shown here is derived from an EMBL/GenBank/DDBJ whole genome shotgun (WGS) entry which is preliminary data.</text>
</comment>
<dbReference type="PIRSF" id="PIRSF005894">
    <property type="entry name" value="Monothiol_GRX"/>
    <property type="match status" value="1"/>
</dbReference>
<dbReference type="NCBIfam" id="TIGR00365">
    <property type="entry name" value="Grx4 family monothiol glutaredoxin"/>
    <property type="match status" value="1"/>
</dbReference>
<dbReference type="Gene3D" id="3.40.30.10">
    <property type="entry name" value="Glutaredoxin"/>
    <property type="match status" value="1"/>
</dbReference>
<comment type="similarity">
    <text evidence="1 7">Belongs to the glutaredoxin family. Monothiol subfamily.</text>
</comment>
<feature type="binding site" evidence="8">
    <location>
        <position position="21"/>
    </location>
    <ligand>
        <name>glutathione</name>
        <dbReference type="ChEBI" id="CHEBI:57925"/>
    </ligand>
</feature>
<dbReference type="EMBL" id="WHNW01000008">
    <property type="protein sequence ID" value="MPV86567.1"/>
    <property type="molecule type" value="Genomic_DNA"/>
</dbReference>
<proteinExistence type="inferred from homology"/>
<evidence type="ECO:0000256" key="3">
    <source>
        <dbReference type="ARBA" id="ARBA00022723"/>
    </source>
</evidence>
<evidence type="ECO:0000256" key="5">
    <source>
        <dbReference type="ARBA" id="ARBA00023014"/>
    </source>
</evidence>
<dbReference type="Proteomes" id="UP000471298">
    <property type="component" value="Unassembled WGS sequence"/>
</dbReference>
<name>A0A6N7EZG0_9GAMM</name>
<keyword evidence="6" id="KW-0676">Redox-active center</keyword>
<dbReference type="CDD" id="cd03028">
    <property type="entry name" value="GRX_PICOT_like"/>
    <property type="match status" value="1"/>
</dbReference>
<feature type="domain" description="Glutaredoxin" evidence="10">
    <location>
        <begin position="17"/>
        <end position="80"/>
    </location>
</feature>
<evidence type="ECO:0000256" key="4">
    <source>
        <dbReference type="ARBA" id="ARBA00023004"/>
    </source>
</evidence>
<keyword evidence="2 9" id="KW-0001">2Fe-2S</keyword>
<dbReference type="InParanoid" id="A0A6N7EZG0"/>
<dbReference type="AlphaFoldDB" id="A0A6N7EZG0"/>
<keyword evidence="12" id="KW-1185">Reference proteome</keyword>
<evidence type="ECO:0000256" key="7">
    <source>
        <dbReference type="PIRNR" id="PIRNR005894"/>
    </source>
</evidence>
<dbReference type="PANTHER" id="PTHR10293">
    <property type="entry name" value="GLUTAREDOXIN FAMILY MEMBER"/>
    <property type="match status" value="1"/>
</dbReference>
<feature type="binding site" evidence="9">
    <location>
        <position position="29"/>
    </location>
    <ligand>
        <name>[2Fe-2S] cluster</name>
        <dbReference type="ChEBI" id="CHEBI:190135"/>
        <note>ligand shared between dimeric partners</note>
    </ligand>
</feature>
<protein>
    <recommendedName>
        <fullName evidence="7">Glutaredoxin</fullName>
    </recommendedName>
</protein>
<evidence type="ECO:0000259" key="10">
    <source>
        <dbReference type="Pfam" id="PF00462"/>
    </source>
</evidence>
<sequence length="110" mass="12465">MEIKQKIESQLNEYPAILYMKGTPQFPQCGFSSRVVTILKRIGEPFAYVNVLAEPAVREHLPKISDWPTFPQLFINGELVGGCDIIEEMDQQGELAPLFEGLIWPEEDNA</sequence>
<gene>
    <name evidence="11" type="primary">grxD</name>
    <name evidence="11" type="ORF">GCU85_07470</name>
</gene>
<organism evidence="11 12">
    <name type="scientific">Ostreibacterium oceani</name>
    <dbReference type="NCBI Taxonomy" id="2654998"/>
    <lineage>
        <taxon>Bacteria</taxon>
        <taxon>Pseudomonadati</taxon>
        <taxon>Pseudomonadota</taxon>
        <taxon>Gammaproteobacteria</taxon>
        <taxon>Cardiobacteriales</taxon>
        <taxon>Ostreibacteriaceae</taxon>
        <taxon>Ostreibacterium</taxon>
    </lineage>
</organism>
<evidence type="ECO:0000256" key="9">
    <source>
        <dbReference type="PIRSR" id="PIRSR005894-2"/>
    </source>
</evidence>
<evidence type="ECO:0000256" key="1">
    <source>
        <dbReference type="ARBA" id="ARBA00009630"/>
    </source>
</evidence>
<dbReference type="SUPFAM" id="SSF52833">
    <property type="entry name" value="Thioredoxin-like"/>
    <property type="match status" value="1"/>
</dbReference>
<dbReference type="Pfam" id="PF00462">
    <property type="entry name" value="Glutaredoxin"/>
    <property type="match status" value="1"/>
</dbReference>
<dbReference type="InterPro" id="IPR014434">
    <property type="entry name" value="Monothiol_GRX"/>
</dbReference>
<dbReference type="GO" id="GO:0015036">
    <property type="term" value="F:disulfide oxidoreductase activity"/>
    <property type="evidence" value="ECO:0007669"/>
    <property type="project" value="InterPro"/>
</dbReference>
<evidence type="ECO:0000313" key="12">
    <source>
        <dbReference type="Proteomes" id="UP000471298"/>
    </source>
</evidence>
<keyword evidence="5 9" id="KW-0411">Iron-sulfur</keyword>
<dbReference type="FunCoup" id="A0A6N7EZG0">
    <property type="interactions" value="411"/>
</dbReference>
<dbReference type="GO" id="GO:0046872">
    <property type="term" value="F:metal ion binding"/>
    <property type="evidence" value="ECO:0007669"/>
    <property type="project" value="UniProtKB-KW"/>
</dbReference>
<dbReference type="InterPro" id="IPR002109">
    <property type="entry name" value="Glutaredoxin"/>
</dbReference>
<dbReference type="RefSeq" id="WP_152810562.1">
    <property type="nucleotide sequence ID" value="NZ_WHNW01000008.1"/>
</dbReference>
<evidence type="ECO:0000313" key="11">
    <source>
        <dbReference type="EMBL" id="MPV86567.1"/>
    </source>
</evidence>
<evidence type="ECO:0000256" key="2">
    <source>
        <dbReference type="ARBA" id="ARBA00022714"/>
    </source>
</evidence>
<evidence type="ECO:0000256" key="8">
    <source>
        <dbReference type="PIRSR" id="PIRSR005894-1"/>
    </source>
</evidence>
<dbReference type="PROSITE" id="PS51354">
    <property type="entry name" value="GLUTAREDOXIN_2"/>
    <property type="match status" value="1"/>
</dbReference>
<keyword evidence="3 9" id="KW-0479">Metal-binding</keyword>
<evidence type="ECO:0000256" key="6">
    <source>
        <dbReference type="ARBA" id="ARBA00023284"/>
    </source>
</evidence>
<feature type="binding site" evidence="8">
    <location>
        <position position="70"/>
    </location>
    <ligand>
        <name>glutathione</name>
        <dbReference type="ChEBI" id="CHEBI:57925"/>
    </ligand>
</feature>
<dbReference type="InterPro" id="IPR004480">
    <property type="entry name" value="Monothiol_GRX-rel"/>
</dbReference>